<organism evidence="5 6">
    <name type="scientific">Alicyclobacillus vulcanalis</name>
    <dbReference type="NCBI Taxonomy" id="252246"/>
    <lineage>
        <taxon>Bacteria</taxon>
        <taxon>Bacillati</taxon>
        <taxon>Bacillota</taxon>
        <taxon>Bacilli</taxon>
        <taxon>Bacillales</taxon>
        <taxon>Alicyclobacillaceae</taxon>
        <taxon>Alicyclobacillus</taxon>
    </lineage>
</organism>
<evidence type="ECO:0000313" key="6">
    <source>
        <dbReference type="Proteomes" id="UP000186156"/>
    </source>
</evidence>
<dbReference type="EMBL" id="FTOO01000005">
    <property type="protein sequence ID" value="SIS84728.1"/>
    <property type="molecule type" value="Genomic_DNA"/>
</dbReference>
<evidence type="ECO:0000259" key="4">
    <source>
        <dbReference type="PROSITE" id="PS50949"/>
    </source>
</evidence>
<dbReference type="InterPro" id="IPR036388">
    <property type="entry name" value="WH-like_DNA-bd_sf"/>
</dbReference>
<name>A0A1N7MF94_9BACL</name>
<dbReference type="Gene3D" id="1.20.120.530">
    <property type="entry name" value="GntR ligand-binding domain-like"/>
    <property type="match status" value="1"/>
</dbReference>
<dbReference type="PANTHER" id="PTHR43537:SF24">
    <property type="entry name" value="GLUCONATE OPERON TRANSCRIPTIONAL REPRESSOR"/>
    <property type="match status" value="1"/>
</dbReference>
<proteinExistence type="predicted"/>
<dbReference type="InterPro" id="IPR008920">
    <property type="entry name" value="TF_FadR/GntR_C"/>
</dbReference>
<dbReference type="Pfam" id="PF00392">
    <property type="entry name" value="GntR"/>
    <property type="match status" value="1"/>
</dbReference>
<dbReference type="RefSeq" id="WP_159437300.1">
    <property type="nucleotide sequence ID" value="NZ_FTOO01000005.1"/>
</dbReference>
<keyword evidence="2" id="KW-0238">DNA-binding</keyword>
<dbReference type="PROSITE" id="PS50949">
    <property type="entry name" value="HTH_GNTR"/>
    <property type="match status" value="1"/>
</dbReference>
<keyword evidence="1" id="KW-0805">Transcription regulation</keyword>
<dbReference type="InterPro" id="IPR036390">
    <property type="entry name" value="WH_DNA-bd_sf"/>
</dbReference>
<evidence type="ECO:0000256" key="1">
    <source>
        <dbReference type="ARBA" id="ARBA00023015"/>
    </source>
</evidence>
<keyword evidence="6" id="KW-1185">Reference proteome</keyword>
<dbReference type="GO" id="GO:0003677">
    <property type="term" value="F:DNA binding"/>
    <property type="evidence" value="ECO:0007669"/>
    <property type="project" value="UniProtKB-KW"/>
</dbReference>
<dbReference type="SMART" id="SM00345">
    <property type="entry name" value="HTH_GNTR"/>
    <property type="match status" value="1"/>
</dbReference>
<keyword evidence="3" id="KW-0804">Transcription</keyword>
<evidence type="ECO:0000256" key="2">
    <source>
        <dbReference type="ARBA" id="ARBA00023125"/>
    </source>
</evidence>
<evidence type="ECO:0000313" key="5">
    <source>
        <dbReference type="EMBL" id="SIS84728.1"/>
    </source>
</evidence>
<dbReference type="GO" id="GO:0003700">
    <property type="term" value="F:DNA-binding transcription factor activity"/>
    <property type="evidence" value="ECO:0007669"/>
    <property type="project" value="InterPro"/>
</dbReference>
<dbReference type="Gene3D" id="1.10.10.10">
    <property type="entry name" value="Winged helix-like DNA-binding domain superfamily/Winged helix DNA-binding domain"/>
    <property type="match status" value="1"/>
</dbReference>
<dbReference type="CDD" id="cd07377">
    <property type="entry name" value="WHTH_GntR"/>
    <property type="match status" value="1"/>
</dbReference>
<dbReference type="OrthoDB" id="114741at2"/>
<sequence>MTAIQRSEPLVKQVYRYLYSAILSGEFKPNDKVVETHIAEKLKVSRSPVREAIRLLIQRELLVEDADGVRVFQPTHRDFAELYEMRLALEPVCAERAAANPDTALLSELRENIQHTEEAVARRDWDAVVTLNKEFHECIWRMCGNRRILRAMHEITDLVQFYWRALLSIPNLDVGIVGDHREIMDAIERGDAAAAHVAMERHVAKDLRVIMSDRSNGADDAFSQTYSVLRQE</sequence>
<dbReference type="PANTHER" id="PTHR43537">
    <property type="entry name" value="TRANSCRIPTIONAL REGULATOR, GNTR FAMILY"/>
    <property type="match status" value="1"/>
</dbReference>
<evidence type="ECO:0000256" key="3">
    <source>
        <dbReference type="ARBA" id="ARBA00023163"/>
    </source>
</evidence>
<reference evidence="6" key="1">
    <citation type="submission" date="2017-01" db="EMBL/GenBank/DDBJ databases">
        <authorList>
            <person name="Varghese N."/>
            <person name="Submissions S."/>
        </authorList>
    </citation>
    <scope>NUCLEOTIDE SEQUENCE [LARGE SCALE GENOMIC DNA]</scope>
    <source>
        <strain evidence="6">DSM 16176</strain>
    </source>
</reference>
<dbReference type="InterPro" id="IPR011711">
    <property type="entry name" value="GntR_C"/>
</dbReference>
<feature type="domain" description="HTH gntR-type" evidence="4">
    <location>
        <begin position="8"/>
        <end position="74"/>
    </location>
</feature>
<protein>
    <submittedName>
        <fullName evidence="5">Transcriptional regulator, GntR family</fullName>
    </submittedName>
</protein>
<gene>
    <name evidence="5" type="ORF">SAMN05421799_105106</name>
</gene>
<dbReference type="SUPFAM" id="SSF48008">
    <property type="entry name" value="GntR ligand-binding domain-like"/>
    <property type="match status" value="1"/>
</dbReference>
<dbReference type="SUPFAM" id="SSF46785">
    <property type="entry name" value="Winged helix' DNA-binding domain"/>
    <property type="match status" value="1"/>
</dbReference>
<accession>A0A1N7MF94</accession>
<dbReference type="STRING" id="252246.SAMN05421799_105106"/>
<dbReference type="Pfam" id="PF07729">
    <property type="entry name" value="FCD"/>
    <property type="match status" value="1"/>
</dbReference>
<dbReference type="InterPro" id="IPR000524">
    <property type="entry name" value="Tscrpt_reg_HTH_GntR"/>
</dbReference>
<dbReference type="Proteomes" id="UP000186156">
    <property type="component" value="Unassembled WGS sequence"/>
</dbReference>
<dbReference type="SMART" id="SM00895">
    <property type="entry name" value="FCD"/>
    <property type="match status" value="1"/>
</dbReference>
<dbReference type="AlphaFoldDB" id="A0A1N7MF94"/>